<sequence length="237" mass="26204">MQTSSGPSSGSDSTSNARGAARPRGEAGRSGDGNKPGFSTRDAMNEVTPISDDLWRELHRITREGLSKFDFDVSTTYRNQEPRKCSAIRAHIAVHFPNLFNRGLFLRNWPLHELAMLIFNNKRKDFKSRQSGRRKKRSKKSQGKQKARDELSDDESDPEVNPSLNGEESESNGTPSPGLIVPSSDNDNERVGGGDIDPEEEEFSGGKEGEVGGEEGTYGSHIHLYFTHQPILLKSCV</sequence>
<feature type="region of interest" description="Disordered" evidence="1">
    <location>
        <begin position="125"/>
        <end position="217"/>
    </location>
</feature>
<accession>A0A9W8JDX2</accession>
<keyword evidence="3" id="KW-1185">Reference proteome</keyword>
<evidence type="ECO:0000256" key="1">
    <source>
        <dbReference type="SAM" id="MobiDB-lite"/>
    </source>
</evidence>
<dbReference type="Proteomes" id="UP001140091">
    <property type="component" value="Unassembled WGS sequence"/>
</dbReference>
<feature type="compositionally biased region" description="Low complexity" evidence="1">
    <location>
        <begin position="1"/>
        <end position="22"/>
    </location>
</feature>
<name>A0A9W8JDX2_9AGAR</name>
<feature type="compositionally biased region" description="Basic residues" evidence="1">
    <location>
        <begin position="125"/>
        <end position="145"/>
    </location>
</feature>
<dbReference type="AlphaFoldDB" id="A0A9W8JDX2"/>
<reference evidence="2" key="1">
    <citation type="submission" date="2022-06" db="EMBL/GenBank/DDBJ databases">
        <title>Genome Sequence of Candolleomyces eurysporus.</title>
        <authorList>
            <person name="Buettner E."/>
        </authorList>
    </citation>
    <scope>NUCLEOTIDE SEQUENCE</scope>
    <source>
        <strain evidence="2">VTCC 930004</strain>
    </source>
</reference>
<feature type="compositionally biased region" description="Polar residues" evidence="1">
    <location>
        <begin position="162"/>
        <end position="175"/>
    </location>
</feature>
<protein>
    <submittedName>
        <fullName evidence="2">Uncharacterized protein</fullName>
    </submittedName>
</protein>
<feature type="region of interest" description="Disordered" evidence="1">
    <location>
        <begin position="1"/>
        <end position="45"/>
    </location>
</feature>
<gene>
    <name evidence="2" type="ORF">H1R20_g4055</name>
</gene>
<evidence type="ECO:0000313" key="3">
    <source>
        <dbReference type="Proteomes" id="UP001140091"/>
    </source>
</evidence>
<organism evidence="2 3">
    <name type="scientific">Candolleomyces eurysporus</name>
    <dbReference type="NCBI Taxonomy" id="2828524"/>
    <lineage>
        <taxon>Eukaryota</taxon>
        <taxon>Fungi</taxon>
        <taxon>Dikarya</taxon>
        <taxon>Basidiomycota</taxon>
        <taxon>Agaricomycotina</taxon>
        <taxon>Agaricomycetes</taxon>
        <taxon>Agaricomycetidae</taxon>
        <taxon>Agaricales</taxon>
        <taxon>Agaricineae</taxon>
        <taxon>Psathyrellaceae</taxon>
        <taxon>Candolleomyces</taxon>
    </lineage>
</organism>
<evidence type="ECO:0000313" key="2">
    <source>
        <dbReference type="EMBL" id="KAJ2933046.1"/>
    </source>
</evidence>
<dbReference type="EMBL" id="JANBPK010000752">
    <property type="protein sequence ID" value="KAJ2933046.1"/>
    <property type="molecule type" value="Genomic_DNA"/>
</dbReference>
<proteinExistence type="predicted"/>
<comment type="caution">
    <text evidence="2">The sequence shown here is derived from an EMBL/GenBank/DDBJ whole genome shotgun (WGS) entry which is preliminary data.</text>
</comment>
<feature type="non-terminal residue" evidence="2">
    <location>
        <position position="237"/>
    </location>
</feature>